<feature type="compositionally biased region" description="Low complexity" evidence="6">
    <location>
        <begin position="581"/>
        <end position="593"/>
    </location>
</feature>
<feature type="compositionally biased region" description="Low complexity" evidence="6">
    <location>
        <begin position="317"/>
        <end position="340"/>
    </location>
</feature>
<protein>
    <recommendedName>
        <fullName evidence="7">HBS1-like protein N-terminal domain-containing protein</fullName>
    </recommendedName>
</protein>
<dbReference type="InParanoid" id="A0A0C3EIN4"/>
<reference evidence="8 9" key="1">
    <citation type="submission" date="2014-04" db="EMBL/GenBank/DDBJ databases">
        <authorList>
            <consortium name="DOE Joint Genome Institute"/>
            <person name="Kuo A."/>
            <person name="Kohler A."/>
            <person name="Nagy L.G."/>
            <person name="Floudas D."/>
            <person name="Copeland A."/>
            <person name="Barry K.W."/>
            <person name="Cichocki N."/>
            <person name="Veneault-Fourrey C."/>
            <person name="LaButti K."/>
            <person name="Lindquist E.A."/>
            <person name="Lipzen A."/>
            <person name="Lundell T."/>
            <person name="Morin E."/>
            <person name="Murat C."/>
            <person name="Sun H."/>
            <person name="Tunlid A."/>
            <person name="Henrissat B."/>
            <person name="Grigoriev I.V."/>
            <person name="Hibbett D.S."/>
            <person name="Martin F."/>
            <person name="Nordberg H.P."/>
            <person name="Cantor M.N."/>
            <person name="Hua S.X."/>
        </authorList>
    </citation>
    <scope>NUCLEOTIDE SEQUENCE [LARGE SCALE GENOMIC DNA]</scope>
    <source>
        <strain evidence="8 9">Foug A</strain>
    </source>
</reference>
<feature type="region of interest" description="Disordered" evidence="6">
    <location>
        <begin position="177"/>
        <end position="484"/>
    </location>
</feature>
<dbReference type="AlphaFoldDB" id="A0A0C3EIN4"/>
<feature type="region of interest" description="Disordered" evidence="6">
    <location>
        <begin position="551"/>
        <end position="643"/>
    </location>
</feature>
<keyword evidence="2" id="KW-0963">Cytoplasm</keyword>
<dbReference type="Proteomes" id="UP000053989">
    <property type="component" value="Unassembled WGS sequence"/>
</dbReference>
<dbReference type="OrthoDB" id="342024at2759"/>
<feature type="compositionally biased region" description="Low complexity" evidence="6">
    <location>
        <begin position="277"/>
        <end position="291"/>
    </location>
</feature>
<sequence length="677" mass="73837">MSRHRLVRNMNLQDELDDDALSDGGDDLTDEQYAQLDSGLVHVRAVMGDEATSGLDDAIIKDALWEYYFDMEKVLSWLYDEQERRIAVKERKGRPSLVLPTNGQDAFDSHYSAGETGVYPEDIERPRVPLIVLAQQGHYQPDYYPQEYVEYDPEMDLDDAPMGVMARASRLSTITELTERTEPSRHVPSGRYNTRGSLLTDTTSSYGQVINRRSADSSNMTSPTQPLDPNDIPPSPSSSAIQRLSIYDSAPSVPSTETESDVKSDVTMSPKASSVLVPPVDTIPDIPDSSSKASDVAPPPPEKDFHPRPHPPKRSKLATLASSRASTISSSRSSALETTSILTYPALRPSTESRLSYASRATSAKPPPSEVSEKSGRTARGILAPSEKSVSSIKPPSTTTSSMSSHVRRAIRTAMELEAHDRETTPKAREKDLSETSSISTVKPAEPSTVPNGTFDLPVMSGEPSAKSRPQSKLAKLAQAKANASVPLIPKSISSSSLLPLPKPHTEYLTPIANGATATTAITTSYQTLHSLSTSHGPPPIPLVQMPTNEARQSKLAQKVKKGKNKPPSHSSATDDEGNIPSSSPLFLSQSSRSPKDKHSKTPRYGREELKLVDVYQTSCSQSKSTLDLDLREQSKYSRTKPNFPDMSIRSAFAFDVPSPDDVVFNARRGTSLAHRR</sequence>
<feature type="compositionally biased region" description="Low complexity" evidence="6">
    <location>
        <begin position="471"/>
        <end position="484"/>
    </location>
</feature>
<evidence type="ECO:0000256" key="3">
    <source>
        <dbReference type="ARBA" id="ARBA00022553"/>
    </source>
</evidence>
<comment type="subcellular location">
    <subcellularLocation>
        <location evidence="1">Cytoplasm</location>
    </subcellularLocation>
</comment>
<proteinExistence type="predicted"/>
<dbReference type="EMBL" id="KN822011">
    <property type="protein sequence ID" value="KIM67786.1"/>
    <property type="molecule type" value="Genomic_DNA"/>
</dbReference>
<evidence type="ECO:0000256" key="2">
    <source>
        <dbReference type="ARBA" id="ARBA00022490"/>
    </source>
</evidence>
<evidence type="ECO:0000256" key="1">
    <source>
        <dbReference type="ARBA" id="ARBA00004496"/>
    </source>
</evidence>
<dbReference type="SUPFAM" id="SSF109732">
    <property type="entry name" value="HBS1-like domain"/>
    <property type="match status" value="1"/>
</dbReference>
<feature type="compositionally biased region" description="Polar residues" evidence="6">
    <location>
        <begin position="216"/>
        <end position="227"/>
    </location>
</feature>
<keyword evidence="5" id="KW-0648">Protein biosynthesis</keyword>
<feature type="compositionally biased region" description="Polar residues" evidence="6">
    <location>
        <begin position="616"/>
        <end position="626"/>
    </location>
</feature>
<reference evidence="9" key="2">
    <citation type="submission" date="2015-01" db="EMBL/GenBank/DDBJ databases">
        <title>Evolutionary Origins and Diversification of the Mycorrhizal Mutualists.</title>
        <authorList>
            <consortium name="DOE Joint Genome Institute"/>
            <consortium name="Mycorrhizal Genomics Consortium"/>
            <person name="Kohler A."/>
            <person name="Kuo A."/>
            <person name="Nagy L.G."/>
            <person name="Floudas D."/>
            <person name="Copeland A."/>
            <person name="Barry K.W."/>
            <person name="Cichocki N."/>
            <person name="Veneault-Fourrey C."/>
            <person name="LaButti K."/>
            <person name="Lindquist E.A."/>
            <person name="Lipzen A."/>
            <person name="Lundell T."/>
            <person name="Morin E."/>
            <person name="Murat C."/>
            <person name="Riley R."/>
            <person name="Ohm R."/>
            <person name="Sun H."/>
            <person name="Tunlid A."/>
            <person name="Henrissat B."/>
            <person name="Grigoriev I.V."/>
            <person name="Hibbett D.S."/>
            <person name="Martin F."/>
        </authorList>
    </citation>
    <scope>NUCLEOTIDE SEQUENCE [LARGE SCALE GENOMIC DNA]</scope>
    <source>
        <strain evidence="9">Foug A</strain>
    </source>
</reference>
<keyword evidence="4" id="KW-0378">Hydrolase</keyword>
<dbReference type="GO" id="GO:0006412">
    <property type="term" value="P:translation"/>
    <property type="evidence" value="ECO:0007669"/>
    <property type="project" value="UniProtKB-KW"/>
</dbReference>
<name>A0A0C3EIN4_9AGAM</name>
<dbReference type="GO" id="GO:0016787">
    <property type="term" value="F:hydrolase activity"/>
    <property type="evidence" value="ECO:0007669"/>
    <property type="project" value="UniProtKB-KW"/>
</dbReference>
<feature type="compositionally biased region" description="Polar residues" evidence="6">
    <location>
        <begin position="350"/>
        <end position="362"/>
    </location>
</feature>
<feature type="compositionally biased region" description="Basic and acidic residues" evidence="6">
    <location>
        <begin position="627"/>
        <end position="636"/>
    </location>
</feature>
<feature type="domain" description="HBS1-like protein N-terminal" evidence="7">
    <location>
        <begin position="14"/>
        <end position="82"/>
    </location>
</feature>
<dbReference type="GO" id="GO:0005737">
    <property type="term" value="C:cytoplasm"/>
    <property type="evidence" value="ECO:0007669"/>
    <property type="project" value="UniProtKB-SubCell"/>
</dbReference>
<evidence type="ECO:0000313" key="9">
    <source>
        <dbReference type="Proteomes" id="UP000053989"/>
    </source>
</evidence>
<keyword evidence="9" id="KW-1185">Reference proteome</keyword>
<evidence type="ECO:0000256" key="6">
    <source>
        <dbReference type="SAM" id="MobiDB-lite"/>
    </source>
</evidence>
<organism evidence="8 9">
    <name type="scientific">Scleroderma citrinum Foug A</name>
    <dbReference type="NCBI Taxonomy" id="1036808"/>
    <lineage>
        <taxon>Eukaryota</taxon>
        <taxon>Fungi</taxon>
        <taxon>Dikarya</taxon>
        <taxon>Basidiomycota</taxon>
        <taxon>Agaricomycotina</taxon>
        <taxon>Agaricomycetes</taxon>
        <taxon>Agaricomycetidae</taxon>
        <taxon>Boletales</taxon>
        <taxon>Sclerodermatineae</taxon>
        <taxon>Sclerodermataceae</taxon>
        <taxon>Scleroderma</taxon>
    </lineage>
</organism>
<feature type="compositionally biased region" description="Low complexity" evidence="6">
    <location>
        <begin position="388"/>
        <end position="405"/>
    </location>
</feature>
<accession>A0A0C3EIN4</accession>
<evidence type="ECO:0000259" key="7">
    <source>
        <dbReference type="Pfam" id="PF08938"/>
    </source>
</evidence>
<feature type="compositionally biased region" description="Polar residues" evidence="6">
    <location>
        <begin position="191"/>
        <end position="208"/>
    </location>
</feature>
<evidence type="ECO:0000256" key="5">
    <source>
        <dbReference type="ARBA" id="ARBA00022917"/>
    </source>
</evidence>
<dbReference type="STRING" id="1036808.A0A0C3EIN4"/>
<feature type="compositionally biased region" description="Basic and acidic residues" evidence="6">
    <location>
        <begin position="415"/>
        <end position="434"/>
    </location>
</feature>
<gene>
    <name evidence="8" type="ORF">SCLCIDRAFT_106992</name>
</gene>
<dbReference type="InterPro" id="IPR037189">
    <property type="entry name" value="HBS1-like_N_sf"/>
</dbReference>
<feature type="compositionally biased region" description="Basic residues" evidence="6">
    <location>
        <begin position="558"/>
        <end position="567"/>
    </location>
</feature>
<dbReference type="HOGENOM" id="CLU_021533_0_0_1"/>
<dbReference type="InterPro" id="IPR015033">
    <property type="entry name" value="HBS1-like_N"/>
</dbReference>
<evidence type="ECO:0000256" key="4">
    <source>
        <dbReference type="ARBA" id="ARBA00022801"/>
    </source>
</evidence>
<keyword evidence="3" id="KW-0597">Phosphoprotein</keyword>
<evidence type="ECO:0000313" key="8">
    <source>
        <dbReference type="EMBL" id="KIM67786.1"/>
    </source>
</evidence>
<dbReference type="Pfam" id="PF08938">
    <property type="entry name" value="HBS1_N"/>
    <property type="match status" value="1"/>
</dbReference>